<organism evidence="1 2">
    <name type="scientific">Paramecium sonneborni</name>
    <dbReference type="NCBI Taxonomy" id="65129"/>
    <lineage>
        <taxon>Eukaryota</taxon>
        <taxon>Sar</taxon>
        <taxon>Alveolata</taxon>
        <taxon>Ciliophora</taxon>
        <taxon>Intramacronucleata</taxon>
        <taxon>Oligohymenophorea</taxon>
        <taxon>Peniculida</taxon>
        <taxon>Parameciidae</taxon>
        <taxon>Paramecium</taxon>
    </lineage>
</organism>
<dbReference type="EMBL" id="CAJJDN010000129">
    <property type="protein sequence ID" value="CAD8121072.1"/>
    <property type="molecule type" value="Genomic_DNA"/>
</dbReference>
<reference evidence="1" key="1">
    <citation type="submission" date="2021-01" db="EMBL/GenBank/DDBJ databases">
        <authorList>
            <consortium name="Genoscope - CEA"/>
            <person name="William W."/>
        </authorList>
    </citation>
    <scope>NUCLEOTIDE SEQUENCE</scope>
</reference>
<protein>
    <submittedName>
        <fullName evidence="1">Uncharacterized protein</fullName>
    </submittedName>
</protein>
<keyword evidence="2" id="KW-1185">Reference proteome</keyword>
<name>A0A8S1R1V9_9CILI</name>
<gene>
    <name evidence="1" type="ORF">PSON_ATCC_30995.1.T1290171</name>
</gene>
<evidence type="ECO:0000313" key="2">
    <source>
        <dbReference type="Proteomes" id="UP000692954"/>
    </source>
</evidence>
<evidence type="ECO:0000313" key="1">
    <source>
        <dbReference type="EMBL" id="CAD8121072.1"/>
    </source>
</evidence>
<sequence length="84" mass="9806">MVQLAINIGMRWLPLRPDRLYVAQRERLAQNICFNWSRILKVARTAECNAQDEMARSNEVFGCSCSKKESGLSPRRHFAFQYVE</sequence>
<accession>A0A8S1R1V9</accession>
<dbReference type="AlphaFoldDB" id="A0A8S1R1V9"/>
<proteinExistence type="predicted"/>
<dbReference type="Proteomes" id="UP000692954">
    <property type="component" value="Unassembled WGS sequence"/>
</dbReference>
<comment type="caution">
    <text evidence="1">The sequence shown here is derived from an EMBL/GenBank/DDBJ whole genome shotgun (WGS) entry which is preliminary data.</text>
</comment>